<dbReference type="AlphaFoldDB" id="A0A9K3CXF1"/>
<evidence type="ECO:0000313" key="3">
    <source>
        <dbReference type="Proteomes" id="UP000265618"/>
    </source>
</evidence>
<keyword evidence="1" id="KW-0812">Transmembrane</keyword>
<protein>
    <submittedName>
        <fullName evidence="2">Uncharacterized protein</fullName>
    </submittedName>
</protein>
<keyword evidence="1" id="KW-0472">Membrane</keyword>
<name>A0A9K3CXF1_9EUKA</name>
<evidence type="ECO:0000256" key="1">
    <source>
        <dbReference type="SAM" id="Phobius"/>
    </source>
</evidence>
<organism evidence="2 3">
    <name type="scientific">Kipferlia bialata</name>
    <dbReference type="NCBI Taxonomy" id="797122"/>
    <lineage>
        <taxon>Eukaryota</taxon>
        <taxon>Metamonada</taxon>
        <taxon>Carpediemonas-like organisms</taxon>
        <taxon>Kipferlia</taxon>
    </lineage>
</organism>
<accession>A0A9K3CXF1</accession>
<evidence type="ECO:0000313" key="2">
    <source>
        <dbReference type="EMBL" id="GIQ84782.1"/>
    </source>
</evidence>
<dbReference type="EMBL" id="BDIP01001619">
    <property type="protein sequence ID" value="GIQ84782.1"/>
    <property type="molecule type" value="Genomic_DNA"/>
</dbReference>
<keyword evidence="1" id="KW-1133">Transmembrane helix</keyword>
<proteinExistence type="predicted"/>
<comment type="caution">
    <text evidence="2">The sequence shown here is derived from an EMBL/GenBank/DDBJ whole genome shotgun (WGS) entry which is preliminary data.</text>
</comment>
<reference evidence="2 3" key="1">
    <citation type="journal article" date="2018" name="PLoS ONE">
        <title>The draft genome of Kipferlia bialata reveals reductive genome evolution in fornicate parasites.</title>
        <authorList>
            <person name="Tanifuji G."/>
            <person name="Takabayashi S."/>
            <person name="Kume K."/>
            <person name="Takagi M."/>
            <person name="Nakayama T."/>
            <person name="Kamikawa R."/>
            <person name="Inagaki Y."/>
            <person name="Hashimoto T."/>
        </authorList>
    </citation>
    <scope>NUCLEOTIDE SEQUENCE [LARGE SCALE GENOMIC DNA]</scope>
    <source>
        <strain evidence="2">NY0173</strain>
    </source>
</reference>
<sequence length="74" mass="8531">MSTSYSGLEGFLMYFFFVVNLVSVTYIIVSYLRFKRVAGVRRKMDLYTTVTVLMLASAEICRGAYHLMLLISSW</sequence>
<feature type="transmembrane region" description="Helical" evidence="1">
    <location>
        <begin position="12"/>
        <end position="34"/>
    </location>
</feature>
<dbReference type="Proteomes" id="UP000265618">
    <property type="component" value="Unassembled WGS sequence"/>
</dbReference>
<gene>
    <name evidence="2" type="ORF">KIPB_006340</name>
</gene>
<keyword evidence="3" id="KW-1185">Reference proteome</keyword>